<dbReference type="AlphaFoldDB" id="A0A4R8J294"/>
<evidence type="ECO:0000256" key="1">
    <source>
        <dbReference type="SAM" id="Phobius"/>
    </source>
</evidence>
<dbReference type="OrthoDB" id="9156649at2"/>
<sequence>MLTKIIILGISLLGLVLLLAGVARLFRRKVLRGALEGLTGLVLIFAAILSWSVALNLYGYQRLTQEQPIATLRFEARGPQAFRVYVIYPDQMSQSFELRGDEWQIEARVLKWSGLATVLGLDTAYQLDRLTGRFRNLQQARELPHTVYSLYQPRGMDIWQVAREYRGWLPWVDAIYGSATYMPMADRAEYRVSLTASGLIARPDNAVAEQALRRWR</sequence>
<keyword evidence="3" id="KW-1185">Reference proteome</keyword>
<proteinExistence type="predicted"/>
<feature type="transmembrane region" description="Helical" evidence="1">
    <location>
        <begin position="38"/>
        <end position="60"/>
    </location>
</feature>
<dbReference type="RefSeq" id="WP_134080546.1">
    <property type="nucleotide sequence ID" value="NZ_SOQX01000001.1"/>
</dbReference>
<gene>
    <name evidence="2" type="ORF">EDC23_0354</name>
</gene>
<reference evidence="2 3" key="1">
    <citation type="submission" date="2019-03" db="EMBL/GenBank/DDBJ databases">
        <title>Genomic Encyclopedia of Type Strains, Phase IV (KMG-IV): sequencing the most valuable type-strain genomes for metagenomic binning, comparative biology and taxonomic classification.</title>
        <authorList>
            <person name="Goeker M."/>
        </authorList>
    </citation>
    <scope>NUCLEOTIDE SEQUENCE [LARGE SCALE GENOMIC DNA]</scope>
    <source>
        <strain evidence="2 3">DSM 16326</strain>
    </source>
</reference>
<keyword evidence="1" id="KW-0812">Transmembrane</keyword>
<keyword evidence="1" id="KW-1133">Transmembrane helix</keyword>
<comment type="caution">
    <text evidence="2">The sequence shown here is derived from an EMBL/GenBank/DDBJ whole genome shotgun (WGS) entry which is preliminary data.</text>
</comment>
<protein>
    <recommendedName>
        <fullName evidence="4">Cation/multidrug efflux pump</fullName>
    </recommendedName>
</protein>
<evidence type="ECO:0000313" key="2">
    <source>
        <dbReference type="EMBL" id="TDY03983.1"/>
    </source>
</evidence>
<keyword evidence="1" id="KW-0472">Membrane</keyword>
<dbReference type="Proteomes" id="UP000294914">
    <property type="component" value="Unassembled WGS sequence"/>
</dbReference>
<evidence type="ECO:0000313" key="3">
    <source>
        <dbReference type="Proteomes" id="UP000294914"/>
    </source>
</evidence>
<accession>A0A4R8J294</accession>
<evidence type="ECO:0008006" key="4">
    <source>
        <dbReference type="Google" id="ProtNLM"/>
    </source>
</evidence>
<organism evidence="2 3">
    <name type="scientific">Thiohalophilus thiocyanatoxydans</name>
    <dbReference type="NCBI Taxonomy" id="381308"/>
    <lineage>
        <taxon>Bacteria</taxon>
        <taxon>Pseudomonadati</taxon>
        <taxon>Pseudomonadota</taxon>
        <taxon>Gammaproteobacteria</taxon>
        <taxon>Thiohalomonadales</taxon>
        <taxon>Thiohalophilaceae</taxon>
        <taxon>Thiohalophilus</taxon>
    </lineage>
</organism>
<dbReference type="EMBL" id="SOQX01000001">
    <property type="protein sequence ID" value="TDY03983.1"/>
    <property type="molecule type" value="Genomic_DNA"/>
</dbReference>
<name>A0A4R8J294_9GAMM</name>
<feature type="transmembrane region" description="Helical" evidence="1">
    <location>
        <begin position="6"/>
        <end position="26"/>
    </location>
</feature>